<gene>
    <name evidence="1" type="ORF">HDC03363</name>
</gene>
<accession>Q6IH45</accession>
<proteinExistence type="predicted"/>
<evidence type="ECO:0000313" key="1">
    <source>
        <dbReference type="EMBL" id="DAA03770.1"/>
    </source>
</evidence>
<dbReference type="EMBL" id="BK003571">
    <property type="protein sequence ID" value="DAA03770.1"/>
    <property type="molecule type" value="Genomic_DNA"/>
</dbReference>
<organism evidence="1">
    <name type="scientific">Drosophila melanogaster</name>
    <name type="common">Fruit fly</name>
    <dbReference type="NCBI Taxonomy" id="7227"/>
    <lineage>
        <taxon>Eukaryota</taxon>
        <taxon>Metazoa</taxon>
        <taxon>Ecdysozoa</taxon>
        <taxon>Arthropoda</taxon>
        <taxon>Hexapoda</taxon>
        <taxon>Insecta</taxon>
        <taxon>Pterygota</taxon>
        <taxon>Neoptera</taxon>
        <taxon>Endopterygota</taxon>
        <taxon>Diptera</taxon>
        <taxon>Brachycera</taxon>
        <taxon>Muscomorpha</taxon>
        <taxon>Ephydroidea</taxon>
        <taxon>Drosophilidae</taxon>
        <taxon>Drosophila</taxon>
        <taxon>Sophophora</taxon>
    </lineage>
</organism>
<sequence>MFRRLKTLNMITLKDGKKLSKGNCKCEPSACKCGKRQQRQQQLKLLVSQLRRRDNMDWATTIWCVSSLRWLRESPTDLRRHSKKYLSSPFMAKAAYGNKSCEPFYGPYYRNEKQSGHWTLNNTQWNGFREKRQVFGLSIKSLSLVGAM</sequence>
<reference evidence="1" key="1">
    <citation type="journal article" date="2003" name="Genome Biol.">
        <title>An integrated gene annotation and transcriptional profiling approach towards the full gene content of the Drosophila genome.</title>
        <authorList>
            <person name="Hild M."/>
            <person name="Beckmann B."/>
            <person name="Haas S.A."/>
            <person name="Koch B."/>
            <person name="Solovyev V."/>
            <person name="Busold C."/>
            <person name="Fellenberg K."/>
            <person name="Boutros M."/>
            <person name="Vingron M."/>
            <person name="Sauer F."/>
            <person name="Hoheisel J.D."/>
            <person name="Paro R."/>
        </authorList>
    </citation>
    <scope>NUCLEOTIDE SEQUENCE</scope>
</reference>
<name>Q6IH45_DROME</name>
<protein>
    <submittedName>
        <fullName evidence="1">HDC03363</fullName>
    </submittedName>
</protein>
<dbReference type="AlphaFoldDB" id="Q6IH45"/>